<protein>
    <recommendedName>
        <fullName evidence="2">C2H2-type domain-containing protein</fullName>
    </recommendedName>
</protein>
<evidence type="ECO:0000313" key="4">
    <source>
        <dbReference type="Proteomes" id="UP000663843"/>
    </source>
</evidence>
<gene>
    <name evidence="3" type="ORF">RDB_LOCUS109398</name>
</gene>
<name>A0A8H3C5I1_9AGAM</name>
<accession>A0A8H3C5I1</accession>
<dbReference type="InterPro" id="IPR013087">
    <property type="entry name" value="Znf_C2H2_type"/>
</dbReference>
<evidence type="ECO:0000259" key="2">
    <source>
        <dbReference type="PROSITE" id="PS00028"/>
    </source>
</evidence>
<organism evidence="3 4">
    <name type="scientific">Rhizoctonia solani</name>
    <dbReference type="NCBI Taxonomy" id="456999"/>
    <lineage>
        <taxon>Eukaryota</taxon>
        <taxon>Fungi</taxon>
        <taxon>Dikarya</taxon>
        <taxon>Basidiomycota</taxon>
        <taxon>Agaricomycotina</taxon>
        <taxon>Agaricomycetes</taxon>
        <taxon>Cantharellales</taxon>
        <taxon>Ceratobasidiaceae</taxon>
        <taxon>Rhizoctonia</taxon>
    </lineage>
</organism>
<reference evidence="3" key="1">
    <citation type="submission" date="2021-01" db="EMBL/GenBank/DDBJ databases">
        <authorList>
            <person name="Kaushik A."/>
        </authorList>
    </citation>
    <scope>NUCLEOTIDE SEQUENCE</scope>
    <source>
        <strain evidence="3">AG2-2IIIB</strain>
    </source>
</reference>
<sequence>MSWTKVCPWSRRRGKRLLSNPPELTEPPLTDWNILNEERINDEDLEDSGEILPLSIVSELRQCSYRGRALRVSNPDHSLDMHSRARSYLCPFPRCNTGFFTEITMRYHFLTHQVGPLEAYRPSGILQPESEQESRASGSISSLASYHSEPAPIKHQPPFGDLTINQPQKPHSLVDTTESRHGGSASICLMAPASVNAHSGDPLGSVLSSTHSTLTWSRLPPAHSSPGPELSNLQPGSTLVCKRASALTRSPELSTGSELPVSESCEFSPGLDSLSIKRFLSPLDAHIGSKTSQSVVDVSTPPLVVDPEGFSASPTLSLRKSLYGLKIGRIAHHSSPQGQVVSVQTITSHSSSAVDEKKPSAPSIPSRTYKHRAERVGCLYVPVWRYGYHTNPCSGDLDQPCIGIDDGPPFNVTNQSLVCVEGPEKSENLGYIKLYSGFPPPTNVLAIYFPYNYLMTISRQVVNPQNSQAFRSGRRMRWLNEARRG</sequence>
<comment type="caution">
    <text evidence="3">The sequence shown here is derived from an EMBL/GenBank/DDBJ whole genome shotgun (WGS) entry which is preliminary data.</text>
</comment>
<evidence type="ECO:0000313" key="3">
    <source>
        <dbReference type="EMBL" id="CAE6473409.1"/>
    </source>
</evidence>
<dbReference type="EMBL" id="CAJMWT010003516">
    <property type="protein sequence ID" value="CAE6473409.1"/>
    <property type="molecule type" value="Genomic_DNA"/>
</dbReference>
<dbReference type="Proteomes" id="UP000663843">
    <property type="component" value="Unassembled WGS sequence"/>
</dbReference>
<feature type="domain" description="C2H2-type" evidence="2">
    <location>
        <begin position="90"/>
        <end position="112"/>
    </location>
</feature>
<feature type="region of interest" description="Disordered" evidence="1">
    <location>
        <begin position="345"/>
        <end position="367"/>
    </location>
</feature>
<dbReference type="AlphaFoldDB" id="A0A8H3C5I1"/>
<proteinExistence type="predicted"/>
<dbReference type="PROSITE" id="PS00028">
    <property type="entry name" value="ZINC_FINGER_C2H2_1"/>
    <property type="match status" value="1"/>
</dbReference>
<evidence type="ECO:0000256" key="1">
    <source>
        <dbReference type="SAM" id="MobiDB-lite"/>
    </source>
</evidence>